<feature type="chain" id="PRO_5042220611" evidence="1">
    <location>
        <begin position="19"/>
        <end position="142"/>
    </location>
</feature>
<evidence type="ECO:0000313" key="2">
    <source>
        <dbReference type="EMBL" id="KAJ8712245.1"/>
    </source>
</evidence>
<organism evidence="2 3">
    <name type="scientific">Mythimna separata</name>
    <name type="common">Oriental armyworm</name>
    <name type="synonym">Pseudaletia separata</name>
    <dbReference type="NCBI Taxonomy" id="271217"/>
    <lineage>
        <taxon>Eukaryota</taxon>
        <taxon>Metazoa</taxon>
        <taxon>Ecdysozoa</taxon>
        <taxon>Arthropoda</taxon>
        <taxon>Hexapoda</taxon>
        <taxon>Insecta</taxon>
        <taxon>Pterygota</taxon>
        <taxon>Neoptera</taxon>
        <taxon>Endopterygota</taxon>
        <taxon>Lepidoptera</taxon>
        <taxon>Glossata</taxon>
        <taxon>Ditrysia</taxon>
        <taxon>Noctuoidea</taxon>
        <taxon>Noctuidae</taxon>
        <taxon>Noctuinae</taxon>
        <taxon>Hadenini</taxon>
        <taxon>Mythimna</taxon>
    </lineage>
</organism>
<dbReference type="InterPro" id="IPR036728">
    <property type="entry name" value="PBP_GOBP_sf"/>
</dbReference>
<dbReference type="Gene3D" id="1.10.238.20">
    <property type="entry name" value="Pheromone/general odorant binding protein domain"/>
    <property type="match status" value="1"/>
</dbReference>
<proteinExistence type="predicted"/>
<dbReference type="Proteomes" id="UP001231518">
    <property type="component" value="Chromosome 17"/>
</dbReference>
<evidence type="ECO:0000256" key="1">
    <source>
        <dbReference type="SAM" id="SignalP"/>
    </source>
</evidence>
<keyword evidence="3" id="KW-1185">Reference proteome</keyword>
<gene>
    <name evidence="2" type="ORF">PYW07_005087</name>
</gene>
<evidence type="ECO:0000313" key="3">
    <source>
        <dbReference type="Proteomes" id="UP001231518"/>
    </source>
</evidence>
<dbReference type="CDD" id="cd23992">
    <property type="entry name" value="PBP_GOBP"/>
    <property type="match status" value="1"/>
</dbReference>
<sequence>MKLILLLCVVLAAGGINAYVAQITKMLKVTQTMNNYITECIEEGEFELTTEVVAEGLSDEDKKDLVEKEGMEQVTRCFFHKAGILEPDGKLNRDAAKTILLLIGVEEKAADELLKKCTSITGFDAKATAYAIFKCFDDGVKN</sequence>
<dbReference type="SUPFAM" id="SSF47565">
    <property type="entry name" value="Insect pheromone/odorant-binding proteins"/>
    <property type="match status" value="1"/>
</dbReference>
<keyword evidence="1" id="KW-0732">Signal</keyword>
<feature type="signal peptide" evidence="1">
    <location>
        <begin position="1"/>
        <end position="18"/>
    </location>
</feature>
<dbReference type="AlphaFoldDB" id="A0AAD7YDU3"/>
<reference evidence="2" key="1">
    <citation type="submission" date="2023-03" db="EMBL/GenBank/DDBJ databases">
        <title>Chromosome-level genomes of two armyworms, Mythimna separata and Mythimna loreyi, provide insights into the biosynthesis and reception of sex pheromones.</title>
        <authorList>
            <person name="Zhao H."/>
        </authorList>
    </citation>
    <scope>NUCLEOTIDE SEQUENCE</scope>
    <source>
        <strain evidence="2">BeijingLab</strain>
        <tissue evidence="2">Pupa</tissue>
    </source>
</reference>
<comment type="caution">
    <text evidence="2">The sequence shown here is derived from an EMBL/GenBank/DDBJ whole genome shotgun (WGS) entry which is preliminary data.</text>
</comment>
<dbReference type="InterPro" id="IPR006170">
    <property type="entry name" value="PBP/GOBP"/>
</dbReference>
<dbReference type="GO" id="GO:0005549">
    <property type="term" value="F:odorant binding"/>
    <property type="evidence" value="ECO:0007669"/>
    <property type="project" value="InterPro"/>
</dbReference>
<dbReference type="Pfam" id="PF01395">
    <property type="entry name" value="PBP_GOBP"/>
    <property type="match status" value="1"/>
</dbReference>
<accession>A0AAD7YDU3</accession>
<name>A0AAD7YDU3_MYTSE</name>
<protein>
    <submittedName>
        <fullName evidence="2">Uncharacterized protein</fullName>
    </submittedName>
</protein>
<dbReference type="EMBL" id="JARGEI010000021">
    <property type="protein sequence ID" value="KAJ8712245.1"/>
    <property type="molecule type" value="Genomic_DNA"/>
</dbReference>
<dbReference type="SMART" id="SM00708">
    <property type="entry name" value="PhBP"/>
    <property type="match status" value="1"/>
</dbReference>